<reference evidence="2 3" key="1">
    <citation type="submission" date="2020-07" db="EMBL/GenBank/DDBJ databases">
        <title>Sequencing the genomes of 1000 actinobacteria strains.</title>
        <authorList>
            <person name="Klenk H.-P."/>
        </authorList>
    </citation>
    <scope>NUCLEOTIDE SEQUENCE [LARGE SCALE GENOMIC DNA]</scope>
    <source>
        <strain evidence="2 3">DSM 45975</strain>
    </source>
</reference>
<comment type="caution">
    <text evidence="2">The sequence shown here is derived from an EMBL/GenBank/DDBJ whole genome shotgun (WGS) entry which is preliminary data.</text>
</comment>
<protein>
    <submittedName>
        <fullName evidence="2">Uncharacterized protein</fullName>
    </submittedName>
</protein>
<sequence length="161" mass="17527">MDGALHGHRETYRGRSVEAAGDPGEGRCGQDRLAHRLILDLLDTARAAGPVAGVGQPRRLGPGRGRGAGWSANSCTTPRFLEERVPTTGTRQAEVLVDRVLVLPVLDGFDELPEGRHRAAIGEISKVDRPLVVTGRPEQYARARHWLGHLATHHRTESANR</sequence>
<keyword evidence="3" id="KW-1185">Reference proteome</keyword>
<evidence type="ECO:0000313" key="2">
    <source>
        <dbReference type="EMBL" id="MBA8825079.1"/>
    </source>
</evidence>
<feature type="compositionally biased region" description="Basic and acidic residues" evidence="1">
    <location>
        <begin position="1"/>
        <end position="16"/>
    </location>
</feature>
<evidence type="ECO:0000256" key="1">
    <source>
        <dbReference type="SAM" id="MobiDB-lite"/>
    </source>
</evidence>
<proteinExistence type="predicted"/>
<dbReference type="EMBL" id="JACGWZ010000003">
    <property type="protein sequence ID" value="MBA8825079.1"/>
    <property type="molecule type" value="Genomic_DNA"/>
</dbReference>
<accession>A0A839DWE1</accession>
<gene>
    <name evidence="2" type="ORF">FHX42_002430</name>
</gene>
<dbReference type="Proteomes" id="UP000569329">
    <property type="component" value="Unassembled WGS sequence"/>
</dbReference>
<feature type="region of interest" description="Disordered" evidence="1">
    <location>
        <begin position="1"/>
        <end position="28"/>
    </location>
</feature>
<feature type="region of interest" description="Disordered" evidence="1">
    <location>
        <begin position="53"/>
        <end position="72"/>
    </location>
</feature>
<evidence type="ECO:0000313" key="3">
    <source>
        <dbReference type="Proteomes" id="UP000569329"/>
    </source>
</evidence>
<name>A0A839DWE1_9PSEU</name>
<dbReference type="AlphaFoldDB" id="A0A839DWE1"/>
<dbReference type="RefSeq" id="WP_182544321.1">
    <property type="nucleotide sequence ID" value="NZ_JACGWZ010000003.1"/>
</dbReference>
<organism evidence="2 3">
    <name type="scientific">Halosaccharopolyspora lacisalsi</name>
    <dbReference type="NCBI Taxonomy" id="1000566"/>
    <lineage>
        <taxon>Bacteria</taxon>
        <taxon>Bacillati</taxon>
        <taxon>Actinomycetota</taxon>
        <taxon>Actinomycetes</taxon>
        <taxon>Pseudonocardiales</taxon>
        <taxon>Pseudonocardiaceae</taxon>
        <taxon>Halosaccharopolyspora</taxon>
    </lineage>
</organism>